<evidence type="ECO:0000256" key="4">
    <source>
        <dbReference type="ARBA" id="ARBA00023157"/>
    </source>
</evidence>
<dbReference type="SMART" id="SM00274">
    <property type="entry name" value="FOLN"/>
    <property type="match status" value="7"/>
</dbReference>
<comment type="caution">
    <text evidence="5">Lacks conserved residue(s) required for the propagation of feature annotation.</text>
</comment>
<dbReference type="InterPro" id="IPR003645">
    <property type="entry name" value="Fol_N"/>
</dbReference>
<dbReference type="Proteomes" id="UP000194236">
    <property type="component" value="Unassembled WGS sequence"/>
</dbReference>
<dbReference type="PROSITE" id="PS00010">
    <property type="entry name" value="ASX_HYDROXYL"/>
    <property type="match status" value="1"/>
</dbReference>
<reference evidence="7 8" key="1">
    <citation type="submission" date="2017-03" db="EMBL/GenBank/DDBJ databases">
        <title>Genome Survey of Euroglyphus maynei.</title>
        <authorList>
            <person name="Arlian L.G."/>
            <person name="Morgan M.S."/>
            <person name="Rider S.D."/>
        </authorList>
    </citation>
    <scope>NUCLEOTIDE SEQUENCE [LARGE SCALE GENOMIC DNA]</scope>
    <source>
        <strain evidence="7">Arlian Lab</strain>
        <tissue evidence="7">Whole body</tissue>
    </source>
</reference>
<dbReference type="PANTHER" id="PTHR22963:SF39">
    <property type="entry name" value="DUMPY"/>
    <property type="match status" value="1"/>
</dbReference>
<proteinExistence type="predicted"/>
<dbReference type="EMBL" id="MUJZ01032560">
    <property type="protein sequence ID" value="OTF77436.1"/>
    <property type="molecule type" value="Genomic_DNA"/>
</dbReference>
<keyword evidence="1 5" id="KW-0245">EGF-like domain</keyword>
<keyword evidence="2" id="KW-0732">Signal</keyword>
<dbReference type="SMART" id="SM00181">
    <property type="entry name" value="EGF"/>
    <property type="match status" value="12"/>
</dbReference>
<feature type="non-terminal residue" evidence="7">
    <location>
        <position position="899"/>
    </location>
</feature>
<accession>A0A1Y3BCY9</accession>
<evidence type="ECO:0000313" key="7">
    <source>
        <dbReference type="EMBL" id="OTF77436.1"/>
    </source>
</evidence>
<dbReference type="GO" id="GO:0005509">
    <property type="term" value="F:calcium ion binding"/>
    <property type="evidence" value="ECO:0007669"/>
    <property type="project" value="InterPro"/>
</dbReference>
<evidence type="ECO:0000256" key="2">
    <source>
        <dbReference type="ARBA" id="ARBA00022729"/>
    </source>
</evidence>
<dbReference type="InterPro" id="IPR000152">
    <property type="entry name" value="EGF-type_Asp/Asn_hydroxyl_site"/>
</dbReference>
<dbReference type="InterPro" id="IPR000742">
    <property type="entry name" value="EGF"/>
</dbReference>
<keyword evidence="3" id="KW-0677">Repeat</keyword>
<dbReference type="SMART" id="SM00179">
    <property type="entry name" value="EGF_CA"/>
    <property type="match status" value="2"/>
</dbReference>
<dbReference type="SMART" id="SM00286">
    <property type="entry name" value="PTI"/>
    <property type="match status" value="9"/>
</dbReference>
<dbReference type="PROSITE" id="PS50026">
    <property type="entry name" value="EGF_3"/>
    <property type="match status" value="2"/>
</dbReference>
<gene>
    <name evidence="7" type="ORF">BLA29_002101</name>
</gene>
<keyword evidence="4" id="KW-1015">Disulfide bond</keyword>
<evidence type="ECO:0000259" key="6">
    <source>
        <dbReference type="PROSITE" id="PS50026"/>
    </source>
</evidence>
<comment type="caution">
    <text evidence="7">The sequence shown here is derived from an EMBL/GenBank/DDBJ whole genome shotgun (WGS) entry which is preliminary data.</text>
</comment>
<feature type="domain" description="EGF-like" evidence="6">
    <location>
        <begin position="422"/>
        <end position="455"/>
    </location>
</feature>
<keyword evidence="8" id="KW-1185">Reference proteome</keyword>
<dbReference type="Pfam" id="PF07645">
    <property type="entry name" value="EGF_CA"/>
    <property type="match status" value="1"/>
</dbReference>
<dbReference type="InterPro" id="IPR049883">
    <property type="entry name" value="NOTCH1_EGF-like"/>
</dbReference>
<dbReference type="Pfam" id="PF12947">
    <property type="entry name" value="EGF_3"/>
    <property type="match status" value="1"/>
</dbReference>
<name>A0A1Y3BCY9_EURMA</name>
<organism evidence="7 8">
    <name type="scientific">Euroglyphus maynei</name>
    <name type="common">Mayne's house dust mite</name>
    <dbReference type="NCBI Taxonomy" id="6958"/>
    <lineage>
        <taxon>Eukaryota</taxon>
        <taxon>Metazoa</taxon>
        <taxon>Ecdysozoa</taxon>
        <taxon>Arthropoda</taxon>
        <taxon>Chelicerata</taxon>
        <taxon>Arachnida</taxon>
        <taxon>Acari</taxon>
        <taxon>Acariformes</taxon>
        <taxon>Sarcoptiformes</taxon>
        <taxon>Astigmata</taxon>
        <taxon>Psoroptidia</taxon>
        <taxon>Analgoidea</taxon>
        <taxon>Pyroglyphidae</taxon>
        <taxon>Pyroglyphinae</taxon>
        <taxon>Euroglyphus</taxon>
    </lineage>
</organism>
<dbReference type="FunFam" id="2.10.25.10:FF:000038">
    <property type="entry name" value="Fibrillin 2"/>
    <property type="match status" value="1"/>
</dbReference>
<dbReference type="OrthoDB" id="6475119at2759"/>
<dbReference type="InterPro" id="IPR018097">
    <property type="entry name" value="EGF_Ca-bd_CS"/>
</dbReference>
<dbReference type="CDD" id="cd00054">
    <property type="entry name" value="EGF_CA"/>
    <property type="match status" value="1"/>
</dbReference>
<dbReference type="PROSITE" id="PS01187">
    <property type="entry name" value="EGF_CA"/>
    <property type="match status" value="1"/>
</dbReference>
<dbReference type="AlphaFoldDB" id="A0A1Y3BCY9"/>
<dbReference type="SUPFAM" id="SSF57196">
    <property type="entry name" value="EGF/Laminin"/>
    <property type="match status" value="1"/>
</dbReference>
<sequence>MCYDPDECKLDIDCPNDSVCKYDQMTNTHRCVNVCLYTECGKNALCKTHKHKAQCFCQSSFDGDPYDLIHGCHIPVISNLCQNDFDCKYNYKCLPTRSGIRDCIDVCTTVQCGPNSKCQIHNNHDAICECLPGYIGSANNQSIGGCIKQDHDECNEDMDCMNGSDVCKALNNGVKKCFNACQFIACGTGSLCVAVEHRAYCDCMEGYVRDQNQICVPRKDECVSDHQCPALSTCKTNYLGIRQCAEACIDFTCTPNSRCVAMHHKEQCQCEPGFTGDPLSRTGCIAISLHQCNNDNDCQSSNEICLADQNGIRKCVDGCLKFECGKQAVCVIENRAPECRCPTTNGHFVGNPYDHNNGCIRVECITDKDCPDEKACSTQNHCYDPCINGCGQNAICIAHSHYAHCKCLQGYTGEPYGIGCSLLRLCDSNPCHEMAHCNDTLGTLSCTCPTGFIGDPYLKGIDGCKHPNACPRGNIDCSADSMCMPDATGLFLCKNPCDQIECGPNSVCVIHDQEPKCRCLDNFNGEPNSFGCSRIPRFCKANPDCTESQECIDGQCRFVCTMNSECAGGEKCVDNFCVKACIVHDSCSPNEACVSKGYCNFGCRDNRECQSNQACIQNRCQNPCEIKNICGHNSLCTVQSHNLTCYCPENFEANPDPIIGCKRKYYHCNGDIDCPVGLVCANNKCRPKCTDCVDGEKCIANACFQTCSSDINCPAGEVCINHVCITGCRSNADCTLNQICANTLCSCIPGFEYVFGVGCVDINECLTQPCHSTAICENVPGSYRCSCREGEIGDGWTGCQNPGECPRGDIDCPKNAACRRNQDGLSKCVNLCSYQPCGPNSLCSVVDHKIECKCPEIGLYSGDAYNHQLGCQQVECLHDSDCPSDRQCRNFVCENACDQ</sequence>
<evidence type="ECO:0000256" key="5">
    <source>
        <dbReference type="PROSITE-ProRule" id="PRU00076"/>
    </source>
</evidence>
<dbReference type="PANTHER" id="PTHR22963">
    <property type="entry name" value="ENDOGLIN-RELATED"/>
    <property type="match status" value="1"/>
</dbReference>
<feature type="domain" description="EGF-like" evidence="6">
    <location>
        <begin position="761"/>
        <end position="800"/>
    </location>
</feature>
<dbReference type="InterPro" id="IPR001881">
    <property type="entry name" value="EGF-like_Ca-bd_dom"/>
</dbReference>
<protein>
    <recommendedName>
        <fullName evidence="6">EGF-like domain-containing protein</fullName>
    </recommendedName>
</protein>
<dbReference type="InterPro" id="IPR024731">
    <property type="entry name" value="NELL2-like_EGF"/>
</dbReference>
<evidence type="ECO:0000313" key="8">
    <source>
        <dbReference type="Proteomes" id="UP000194236"/>
    </source>
</evidence>
<dbReference type="Gene3D" id="2.10.25.10">
    <property type="entry name" value="Laminin"/>
    <property type="match status" value="2"/>
</dbReference>
<evidence type="ECO:0000256" key="1">
    <source>
        <dbReference type="ARBA" id="ARBA00022536"/>
    </source>
</evidence>
<evidence type="ECO:0000256" key="3">
    <source>
        <dbReference type="ARBA" id="ARBA00022737"/>
    </source>
</evidence>